<dbReference type="RefSeq" id="WP_069460993.1">
    <property type="nucleotide sequence ID" value="NZ_LYBW01000064.1"/>
</dbReference>
<keyword evidence="6" id="KW-0418">Kinase</keyword>
<dbReference type="SMART" id="SM00065">
    <property type="entry name" value="GAF"/>
    <property type="match status" value="4"/>
</dbReference>
<dbReference type="InterPro" id="IPR036890">
    <property type="entry name" value="HATPase_C_sf"/>
</dbReference>
<dbReference type="InterPro" id="IPR003594">
    <property type="entry name" value="HATPase_dom"/>
</dbReference>
<dbReference type="Pfam" id="PF00512">
    <property type="entry name" value="HisKA"/>
    <property type="match status" value="1"/>
</dbReference>
<dbReference type="PROSITE" id="PS50109">
    <property type="entry name" value="HIS_KIN"/>
    <property type="match status" value="1"/>
</dbReference>
<reference evidence="7" key="1">
    <citation type="submission" date="2016-05" db="EMBL/GenBank/DDBJ databases">
        <authorList>
            <person name="Li Y."/>
        </authorList>
    </citation>
    <scope>NUCLEOTIDE SEQUENCE [LARGE SCALE GENOMIC DNA]</scope>
    <source>
        <strain evidence="7">YIC4027</strain>
    </source>
</reference>
<dbReference type="PANTHER" id="PTHR43065">
    <property type="entry name" value="SENSOR HISTIDINE KINASE"/>
    <property type="match status" value="1"/>
</dbReference>
<dbReference type="Gene3D" id="3.30.450.40">
    <property type="match status" value="4"/>
</dbReference>
<keyword evidence="6" id="KW-0808">Transferase</keyword>
<dbReference type="PRINTS" id="PR00344">
    <property type="entry name" value="BCTRLSENSOR"/>
</dbReference>
<evidence type="ECO:0000256" key="1">
    <source>
        <dbReference type="ARBA" id="ARBA00000085"/>
    </source>
</evidence>
<feature type="coiled-coil region" evidence="4">
    <location>
        <begin position="721"/>
        <end position="751"/>
    </location>
</feature>
<dbReference type="PANTHER" id="PTHR43065:SF42">
    <property type="entry name" value="TWO-COMPONENT SENSOR PPRA"/>
    <property type="match status" value="1"/>
</dbReference>
<dbReference type="Pfam" id="PF13185">
    <property type="entry name" value="GAF_2"/>
    <property type="match status" value="2"/>
</dbReference>
<dbReference type="Pfam" id="PF02518">
    <property type="entry name" value="HATPase_c"/>
    <property type="match status" value="1"/>
</dbReference>
<comment type="caution">
    <text evidence="6">The sequence shown here is derived from an EMBL/GenBank/DDBJ whole genome shotgun (WGS) entry which is preliminary data.</text>
</comment>
<dbReference type="EMBL" id="LYBW01000064">
    <property type="protein sequence ID" value="ODR88609.1"/>
    <property type="molecule type" value="Genomic_DNA"/>
</dbReference>
<keyword evidence="4" id="KW-0175">Coiled coil</keyword>
<evidence type="ECO:0000256" key="2">
    <source>
        <dbReference type="ARBA" id="ARBA00012438"/>
    </source>
</evidence>
<organism evidence="6 7">
    <name type="scientific">Sinorhizobium alkalisoli</name>
    <dbReference type="NCBI Taxonomy" id="1752398"/>
    <lineage>
        <taxon>Bacteria</taxon>
        <taxon>Pseudomonadati</taxon>
        <taxon>Pseudomonadota</taxon>
        <taxon>Alphaproteobacteria</taxon>
        <taxon>Hyphomicrobiales</taxon>
        <taxon>Rhizobiaceae</taxon>
        <taxon>Sinorhizobium/Ensifer group</taxon>
        <taxon>Sinorhizobium</taxon>
    </lineage>
</organism>
<dbReference type="InterPro" id="IPR029016">
    <property type="entry name" value="GAF-like_dom_sf"/>
</dbReference>
<keyword evidence="7" id="KW-1185">Reference proteome</keyword>
<dbReference type="InterPro" id="IPR003661">
    <property type="entry name" value="HisK_dim/P_dom"/>
</dbReference>
<dbReference type="InterPro" id="IPR004358">
    <property type="entry name" value="Sig_transdc_His_kin-like_C"/>
</dbReference>
<dbReference type="SUPFAM" id="SSF55874">
    <property type="entry name" value="ATPase domain of HSP90 chaperone/DNA topoisomerase II/histidine kinase"/>
    <property type="match status" value="1"/>
</dbReference>
<protein>
    <recommendedName>
        <fullName evidence="2">histidine kinase</fullName>
        <ecNumber evidence="2">2.7.13.3</ecNumber>
    </recommendedName>
</protein>
<proteinExistence type="predicted"/>
<dbReference type="InterPro" id="IPR003018">
    <property type="entry name" value="GAF"/>
</dbReference>
<evidence type="ECO:0000256" key="3">
    <source>
        <dbReference type="ARBA" id="ARBA00022553"/>
    </source>
</evidence>
<feature type="domain" description="Histidine kinase" evidence="5">
    <location>
        <begin position="760"/>
        <end position="1005"/>
    </location>
</feature>
<dbReference type="InterPro" id="IPR005467">
    <property type="entry name" value="His_kinase_dom"/>
</dbReference>
<name>A0A1E3V506_9HYPH</name>
<gene>
    <name evidence="6" type="ORF">A8M32_24345</name>
</gene>
<dbReference type="GO" id="GO:0000155">
    <property type="term" value="F:phosphorelay sensor kinase activity"/>
    <property type="evidence" value="ECO:0007669"/>
    <property type="project" value="InterPro"/>
</dbReference>
<accession>A0A1E3V506</accession>
<dbReference type="CDD" id="cd00082">
    <property type="entry name" value="HisKA"/>
    <property type="match status" value="1"/>
</dbReference>
<dbReference type="SUPFAM" id="SSF55781">
    <property type="entry name" value="GAF domain-like"/>
    <property type="match status" value="4"/>
</dbReference>
<dbReference type="Pfam" id="PF01590">
    <property type="entry name" value="GAF"/>
    <property type="match status" value="2"/>
</dbReference>
<dbReference type="SMART" id="SM00387">
    <property type="entry name" value="HATPase_c"/>
    <property type="match status" value="1"/>
</dbReference>
<dbReference type="InterPro" id="IPR036097">
    <property type="entry name" value="HisK_dim/P_sf"/>
</dbReference>
<dbReference type="Gene3D" id="3.30.565.10">
    <property type="entry name" value="Histidine kinase-like ATPase, C-terminal domain"/>
    <property type="match status" value="1"/>
</dbReference>
<dbReference type="Proteomes" id="UP000094342">
    <property type="component" value="Unassembled WGS sequence"/>
</dbReference>
<evidence type="ECO:0000313" key="6">
    <source>
        <dbReference type="EMBL" id="ODR88609.1"/>
    </source>
</evidence>
<evidence type="ECO:0000313" key="7">
    <source>
        <dbReference type="Proteomes" id="UP000094342"/>
    </source>
</evidence>
<dbReference type="EC" id="2.7.13.3" evidence="2"/>
<evidence type="ECO:0000259" key="5">
    <source>
        <dbReference type="PROSITE" id="PS50109"/>
    </source>
</evidence>
<evidence type="ECO:0000256" key="4">
    <source>
        <dbReference type="SAM" id="Coils"/>
    </source>
</evidence>
<dbReference type="OrthoDB" id="226486at2"/>
<sequence>MEESGVSASRQVEVLKRELDDALERQAATSEILRVISTSPTDVQPVFDAIAQHAARLCEAEYCFVARFDGTLVHPAAFHGISNEAIDAARAIFPRKPDRGTATGRAILSGVVEQIPDVFADPDYGVLDVARLVPFRSTIGIPLMRSGQVIGSIAVDRRQAGVFPARQIELLRTFADQAVIAIHNACLFEEAQARNSELKEALRQQTATADVLKVISRSAFDLQRVLDTLVQSAVSLCEAYDAVIFLREGDTLRLKAHHGPIPVDFPDWPVTRKWVTGRAVVDRAPVHVSDLAAAADEFPEGSEMALRMGHRTTVATPLLRGEEAIGALTIRRTEVRPFTDRQIELLQTFADQAVIAIENVRLFEEVQARTEELSRALQHQTATADVLKIISRSAFDLQAVLDTLTESAARLCDADMAGITRRDGDSFHYASNYGFPDGWDKITAAIGLKAGRESVVGRALLEGSIVQVADVLADPDYTYLEVQRVAGFRTAVGVPLLREGLPIGVLFLARKTVAPFTQGEIELLQTFADQAVIAIENVRLFDEVQARTDDLEEALAFQKGMADVLDVIGRSASTLQPVLDAIIETSTSLCRADMAVMRLVKDGALRHVASSRQTDPALLKHSIENPILPNDRSSIAGRVALAGETIHVHDVTADPDYSYLASVKSAPVRTVIGVPLIQNGNVVGVIALLRKTVDPFTDRQIGLVQTFADQTVIALSNVHLIKTLEARTQELARSLEDLRTAQDRLVQTEKLASLGQLTAGIAHEIKNPLNFVSNFASVSQELVEELVGLLGRAQLEAATRDEVVELTDLLKGNLEKVVQHGKRADSIVRNMLLHSRQGSGEHRPADINAIVEESLNLAYHGARAEKQGFNIALEKSLDPMAGEVDMYPQEITRVLLNLIGNGFYATSTRAASETDTAYEPTLSAATRNLGDTIEIIIRDNGTGIPPEAMEKMFNPFFTTKPAGEGTGLGLSLSHDIIVKQHAGSIEVDTEPGRYTEFRIRLPRNAAIAASLESKP</sequence>
<dbReference type="SMART" id="SM00388">
    <property type="entry name" value="HisKA"/>
    <property type="match status" value="1"/>
</dbReference>
<comment type="catalytic activity">
    <reaction evidence="1">
        <text>ATP + protein L-histidine = ADP + protein N-phospho-L-histidine.</text>
        <dbReference type="EC" id="2.7.13.3"/>
    </reaction>
</comment>
<dbReference type="AlphaFoldDB" id="A0A1E3V506"/>
<dbReference type="STRING" id="1752398.A8M32_24345"/>
<dbReference type="SUPFAM" id="SSF47384">
    <property type="entry name" value="Homodimeric domain of signal transducing histidine kinase"/>
    <property type="match status" value="1"/>
</dbReference>
<keyword evidence="3" id="KW-0597">Phosphoprotein</keyword>
<dbReference type="Gene3D" id="1.10.287.130">
    <property type="match status" value="1"/>
</dbReference>